<reference evidence="1 2" key="1">
    <citation type="submission" date="2019-05" db="EMBL/GenBank/DDBJ databases">
        <title>Another draft genome of Portunus trituberculatus and its Hox gene families provides insights of decapod evolution.</title>
        <authorList>
            <person name="Jeong J.-H."/>
            <person name="Song I."/>
            <person name="Kim S."/>
            <person name="Choi T."/>
            <person name="Kim D."/>
            <person name="Ryu S."/>
            <person name="Kim W."/>
        </authorList>
    </citation>
    <scope>NUCLEOTIDE SEQUENCE [LARGE SCALE GENOMIC DNA]</scope>
    <source>
        <tissue evidence="1">Muscle</tissue>
    </source>
</reference>
<accession>A0A5B7K5K0</accession>
<protein>
    <submittedName>
        <fullName evidence="1">Uncharacterized protein</fullName>
    </submittedName>
</protein>
<evidence type="ECO:0000313" key="2">
    <source>
        <dbReference type="Proteomes" id="UP000324222"/>
    </source>
</evidence>
<name>A0A5B7K5K0_PORTR</name>
<sequence length="63" mass="6874">MEGRLPGLNGECGRTASSAVLSRLLLWLGRPSSILQNGTRSKDGFCIERTQFFTVNTSREGSN</sequence>
<dbReference type="Proteomes" id="UP000324222">
    <property type="component" value="Unassembled WGS sequence"/>
</dbReference>
<organism evidence="1 2">
    <name type="scientific">Portunus trituberculatus</name>
    <name type="common">Swimming crab</name>
    <name type="synonym">Neptunus trituberculatus</name>
    <dbReference type="NCBI Taxonomy" id="210409"/>
    <lineage>
        <taxon>Eukaryota</taxon>
        <taxon>Metazoa</taxon>
        <taxon>Ecdysozoa</taxon>
        <taxon>Arthropoda</taxon>
        <taxon>Crustacea</taxon>
        <taxon>Multicrustacea</taxon>
        <taxon>Malacostraca</taxon>
        <taxon>Eumalacostraca</taxon>
        <taxon>Eucarida</taxon>
        <taxon>Decapoda</taxon>
        <taxon>Pleocyemata</taxon>
        <taxon>Brachyura</taxon>
        <taxon>Eubrachyura</taxon>
        <taxon>Portunoidea</taxon>
        <taxon>Portunidae</taxon>
        <taxon>Portuninae</taxon>
        <taxon>Portunus</taxon>
    </lineage>
</organism>
<keyword evidence="2" id="KW-1185">Reference proteome</keyword>
<dbReference type="EMBL" id="VSRR010146910">
    <property type="protein sequence ID" value="MPD05622.1"/>
    <property type="molecule type" value="Genomic_DNA"/>
</dbReference>
<evidence type="ECO:0000313" key="1">
    <source>
        <dbReference type="EMBL" id="MPD05622.1"/>
    </source>
</evidence>
<proteinExistence type="predicted"/>
<comment type="caution">
    <text evidence="1">The sequence shown here is derived from an EMBL/GenBank/DDBJ whole genome shotgun (WGS) entry which is preliminary data.</text>
</comment>
<dbReference type="AlphaFoldDB" id="A0A5B7K5K0"/>
<gene>
    <name evidence="1" type="ORF">E2C01_101374</name>
</gene>